<name>A0A7D5XPU5_FERL1</name>
<gene>
    <name evidence="3" type="ORF">Sv326_0732</name>
</gene>
<evidence type="ECO:0000313" key="4">
    <source>
        <dbReference type="Proteomes" id="UP000510821"/>
    </source>
</evidence>
<dbReference type="Pfam" id="PF00643">
    <property type="entry name" value="zf-B_box"/>
    <property type="match status" value="1"/>
</dbReference>
<protein>
    <recommendedName>
        <fullName evidence="2">B box-type domain-containing protein</fullName>
    </recommendedName>
</protein>
<dbReference type="CDD" id="cd08368">
    <property type="entry name" value="LIM"/>
    <property type="match status" value="1"/>
</dbReference>
<organism evidence="3 4">
    <name type="scientific">Fermentimicrarchaeum limneticum</name>
    <dbReference type="NCBI Taxonomy" id="2795018"/>
    <lineage>
        <taxon>Archaea</taxon>
        <taxon>Candidatus Micrarchaeota</taxon>
        <taxon>Candidatus Fermentimicrarchaeales</taxon>
        <taxon>Candidatus Fermentimicrarchaeaceae</taxon>
        <taxon>Candidatus Fermentimicrarchaeum</taxon>
    </lineage>
</organism>
<reference evidence="4" key="1">
    <citation type="submission" date="2020-07" db="EMBL/GenBank/DDBJ databases">
        <title>Metabolic diversity and evolutionary history of the archaeal phylum ###Micrarchaeota### uncovered from a freshwater lake metagenome.</title>
        <authorList>
            <person name="Kadnikov V.V."/>
            <person name="Savvichev A.S."/>
            <person name="Mardanov A.V."/>
            <person name="Beletsky A.V."/>
            <person name="Chupakov A.V."/>
            <person name="Kokryatskaya N.M."/>
            <person name="Pimenov N.V."/>
            <person name="Ravin N.V."/>
        </authorList>
    </citation>
    <scope>NUCLEOTIDE SEQUENCE [LARGE SCALE GENOMIC DNA]</scope>
</reference>
<dbReference type="GO" id="GO:0008270">
    <property type="term" value="F:zinc ion binding"/>
    <property type="evidence" value="ECO:0007669"/>
    <property type="project" value="InterPro"/>
</dbReference>
<evidence type="ECO:0000259" key="2">
    <source>
        <dbReference type="Pfam" id="PF00643"/>
    </source>
</evidence>
<dbReference type="KEGG" id="flt:Sv326_0732"/>
<dbReference type="Gene3D" id="2.10.110.10">
    <property type="entry name" value="Cysteine Rich Protein"/>
    <property type="match status" value="1"/>
</dbReference>
<feature type="transmembrane region" description="Helical" evidence="1">
    <location>
        <begin position="256"/>
        <end position="279"/>
    </location>
</feature>
<keyword evidence="1" id="KW-0812">Transmembrane</keyword>
<dbReference type="AlphaFoldDB" id="A0A7D5XPU5"/>
<feature type="domain" description="B box-type" evidence="2">
    <location>
        <begin position="47"/>
        <end position="75"/>
    </location>
</feature>
<sequence length="286" mass="30945">MRCFTHPRSEAVGICSSCNKGVCARCAVEKDGKVYCKACIAKSKFSELKCANHPRSEAVGVCSACKKPICDACAIDKEGRLYCRLCSAELPPEFEVPEPARVAEARPAYEEERLPPARIEEKRIPKMKVELAVKTSETVSSTIFGGIVGGFLMGLPFINLLLIWEVVGGYVAAYLLRLRVDRYSNGYLRSRDAMFAGAISGVFAAFLATFFNIVYAVLFKGMLLQAGDFLLSLGLDVGIVDIIMKTSVTDLTLPAAFIFTKLVATVVLFALLGAVGGAISSELSRK</sequence>
<accession>A0A7D5XPU5</accession>
<dbReference type="Proteomes" id="UP000510821">
    <property type="component" value="Chromosome"/>
</dbReference>
<feature type="transmembrane region" description="Helical" evidence="1">
    <location>
        <begin position="157"/>
        <end position="176"/>
    </location>
</feature>
<evidence type="ECO:0000256" key="1">
    <source>
        <dbReference type="SAM" id="Phobius"/>
    </source>
</evidence>
<dbReference type="InterPro" id="IPR000315">
    <property type="entry name" value="Znf_B-box"/>
</dbReference>
<evidence type="ECO:0000313" key="3">
    <source>
        <dbReference type="EMBL" id="QLJ52907.1"/>
    </source>
</evidence>
<proteinExistence type="predicted"/>
<dbReference type="EMBL" id="CP058998">
    <property type="protein sequence ID" value="QLJ52907.1"/>
    <property type="molecule type" value="Genomic_DNA"/>
</dbReference>
<feature type="transmembrane region" description="Helical" evidence="1">
    <location>
        <begin position="197"/>
        <end position="218"/>
    </location>
</feature>
<keyword evidence="1" id="KW-0472">Membrane</keyword>
<keyword evidence="1" id="KW-1133">Transmembrane helix</keyword>